<feature type="region of interest" description="Disordered" evidence="1">
    <location>
        <begin position="957"/>
        <end position="985"/>
    </location>
</feature>
<sequence length="985" mass="105174">MPNLTDTLKSRPHEDNRTPQGHQRGHSDSPQQKRIPNTNANSDISTKPSDYLDTTDAADAAAALDARIAELTRRRTEIARRAAAAGGVGGGSGPAAAPNAMSAKRGESNAVLAGYVGAAADSFAQAFVDRWASSHDGAGSKGGGGGVGESGMMMMMHGGQVGGMGMNGDLNPTMMMGMQPADAAMMSAATKFQDMKKNDTIGRGTGVYDSMSAVAAAASEVRPNTYGNNPSMADVDYIRQSAGHSNITSQYAAQHMSNNNSMESQAAAAATAQLRNRMNAMNAAGGSGMDMATAAAMGMNYGGMPGQGMMGGMSGSAMSAAGTGYDRRGSQMSINAMDGAQAFQNWQQQQQHQMNSPFFPVQARMGMMGVNASSGGGGMMMQHNPMMQNNPGFPPGMLQGMHPGMMHSLQQQQQLQQHGMMAAKPPNEARSKGQTKRNRVSDSSVHVTPELVEASKGPFKTLDHGIPLALDEDKDWLTPLHCFVRRNCVEAFTASEEDVQAPSKGKRKPIQIGQVGIRCPHCHVKPDPSSTENKEDDSNEQTRERGSVYYPTSLSSIYNATMNLLQRHIHSCSRVPKHVMDKYMELKQDDARSGTSKRYWIESAKSVGFVDTLKGIRLSADAPPSLRPEVFSSQNDINIDDVPKKKKPKVESEGVKDGSTSGGKSEDGKQEGKEGDESKLKGEGKDDEDNSVKGDAKGEPKESKSESDPSSEAPPLVLPSDKDSATAFSFLLLAQMQPCVFTEADRLGKRKGLPTGFAGLACRHCFGGYGSGRFFPSSIKTLSDTSKTLNVLHNHMTRCRKCPQDVIDELAKVRATHDDERAKMKFGSQKAFFAKIWARLHDNRPYDPVAVRNIQQAKTAPHDGAMSNAPARTLPYSSGISNHDMAFMAGQMMGGGPQAGQGMQPGQMFNSQSGQMMGGMGMMAHTDMMMRGYPDQFMMGSFNTMAQFGGGGVGNGSGFSQASGLPKKRGVGNESSEGQKRMCEI</sequence>
<evidence type="ECO:0000313" key="3">
    <source>
        <dbReference type="Proteomes" id="UP001516023"/>
    </source>
</evidence>
<gene>
    <name evidence="2" type="ORF">HJC23_005040</name>
</gene>
<evidence type="ECO:0000256" key="1">
    <source>
        <dbReference type="SAM" id="MobiDB-lite"/>
    </source>
</evidence>
<feature type="compositionally biased region" description="Basic and acidic residues" evidence="1">
    <location>
        <begin position="664"/>
        <end position="707"/>
    </location>
</feature>
<feature type="compositionally biased region" description="Basic and acidic residues" evidence="1">
    <location>
        <begin position="8"/>
        <end position="17"/>
    </location>
</feature>
<dbReference type="EMBL" id="JABMIG020000046">
    <property type="protein sequence ID" value="KAL3798387.1"/>
    <property type="molecule type" value="Genomic_DNA"/>
</dbReference>
<feature type="region of interest" description="Disordered" evidence="1">
    <location>
        <begin position="620"/>
        <end position="720"/>
    </location>
</feature>
<feature type="region of interest" description="Disordered" evidence="1">
    <location>
        <begin position="1"/>
        <end position="52"/>
    </location>
</feature>
<keyword evidence="3" id="KW-1185">Reference proteome</keyword>
<dbReference type="AlphaFoldDB" id="A0ABD3QDE4"/>
<protein>
    <recommendedName>
        <fullName evidence="4">TAZ-type domain-containing protein</fullName>
    </recommendedName>
</protein>
<name>A0ABD3QDE4_9STRA</name>
<organism evidence="2 3">
    <name type="scientific">Cyclotella cryptica</name>
    <dbReference type="NCBI Taxonomy" id="29204"/>
    <lineage>
        <taxon>Eukaryota</taxon>
        <taxon>Sar</taxon>
        <taxon>Stramenopiles</taxon>
        <taxon>Ochrophyta</taxon>
        <taxon>Bacillariophyta</taxon>
        <taxon>Coscinodiscophyceae</taxon>
        <taxon>Thalassiosirophycidae</taxon>
        <taxon>Stephanodiscales</taxon>
        <taxon>Stephanodiscaceae</taxon>
        <taxon>Cyclotella</taxon>
    </lineage>
</organism>
<feature type="region of interest" description="Disordered" evidence="1">
    <location>
        <begin position="419"/>
        <end position="452"/>
    </location>
</feature>
<reference evidence="2 3" key="1">
    <citation type="journal article" date="2020" name="G3 (Bethesda)">
        <title>Improved Reference Genome for Cyclotella cryptica CCMP332, a Model for Cell Wall Morphogenesis, Salinity Adaptation, and Lipid Production in Diatoms (Bacillariophyta).</title>
        <authorList>
            <person name="Roberts W.R."/>
            <person name="Downey K.M."/>
            <person name="Ruck E.C."/>
            <person name="Traller J.C."/>
            <person name="Alverson A.J."/>
        </authorList>
    </citation>
    <scope>NUCLEOTIDE SEQUENCE [LARGE SCALE GENOMIC DNA]</scope>
    <source>
        <strain evidence="2 3">CCMP332</strain>
    </source>
</reference>
<comment type="caution">
    <text evidence="2">The sequence shown here is derived from an EMBL/GenBank/DDBJ whole genome shotgun (WGS) entry which is preliminary data.</text>
</comment>
<feature type="compositionally biased region" description="Polar residues" evidence="1">
    <location>
        <begin position="28"/>
        <end position="48"/>
    </location>
</feature>
<evidence type="ECO:0008006" key="4">
    <source>
        <dbReference type="Google" id="ProtNLM"/>
    </source>
</evidence>
<dbReference type="Proteomes" id="UP001516023">
    <property type="component" value="Unassembled WGS sequence"/>
</dbReference>
<accession>A0ABD3QDE4</accession>
<proteinExistence type="predicted"/>
<feature type="region of interest" description="Disordered" evidence="1">
    <location>
        <begin position="517"/>
        <end position="546"/>
    </location>
</feature>
<evidence type="ECO:0000313" key="2">
    <source>
        <dbReference type="EMBL" id="KAL3798387.1"/>
    </source>
</evidence>